<reference evidence="1 2" key="2">
    <citation type="submission" date="2018-11" db="EMBL/GenBank/DDBJ databases">
        <authorList>
            <consortium name="Pathogen Informatics"/>
        </authorList>
    </citation>
    <scope>NUCLEOTIDE SEQUENCE [LARGE SCALE GENOMIC DNA]</scope>
</reference>
<evidence type="ECO:0000313" key="2">
    <source>
        <dbReference type="Proteomes" id="UP000278627"/>
    </source>
</evidence>
<organism evidence="3">
    <name type="scientific">Brugia pahangi</name>
    <name type="common">Filarial nematode worm</name>
    <dbReference type="NCBI Taxonomy" id="6280"/>
    <lineage>
        <taxon>Eukaryota</taxon>
        <taxon>Metazoa</taxon>
        <taxon>Ecdysozoa</taxon>
        <taxon>Nematoda</taxon>
        <taxon>Chromadorea</taxon>
        <taxon>Rhabditida</taxon>
        <taxon>Spirurina</taxon>
        <taxon>Spiruromorpha</taxon>
        <taxon>Filarioidea</taxon>
        <taxon>Onchocercidae</taxon>
        <taxon>Brugia</taxon>
    </lineage>
</organism>
<sequence>MTEKKAVTKKLYPSHSGKCEHKYKSLALLRQTEVSVKFVLELRRFKGETRKFRLNNYQNTKRIELKFAIYSMKGRPVVDRVLLKVELF</sequence>
<dbReference type="AlphaFoldDB" id="A0A0N4TU48"/>
<proteinExistence type="predicted"/>
<protein>
    <submittedName>
        <fullName evidence="3">FBD domain-containing protein</fullName>
    </submittedName>
</protein>
<accession>A0A0N4TU48</accession>
<evidence type="ECO:0000313" key="3">
    <source>
        <dbReference type="WBParaSite" id="BPAG_0001229801-mRNA-1"/>
    </source>
</evidence>
<evidence type="ECO:0000313" key="1">
    <source>
        <dbReference type="EMBL" id="VDN93446.1"/>
    </source>
</evidence>
<dbReference type="EMBL" id="UZAD01013279">
    <property type="protein sequence ID" value="VDN93446.1"/>
    <property type="molecule type" value="Genomic_DNA"/>
</dbReference>
<dbReference type="Proteomes" id="UP000278627">
    <property type="component" value="Unassembled WGS sequence"/>
</dbReference>
<name>A0A0N4TU48_BRUPA</name>
<gene>
    <name evidence="1" type="ORF">BPAG_LOCUS12260</name>
</gene>
<reference evidence="3" key="1">
    <citation type="submission" date="2017-02" db="UniProtKB">
        <authorList>
            <consortium name="WormBaseParasite"/>
        </authorList>
    </citation>
    <scope>IDENTIFICATION</scope>
</reference>
<dbReference type="WBParaSite" id="BPAG_0001229801-mRNA-1">
    <property type="protein sequence ID" value="BPAG_0001229801-mRNA-1"/>
    <property type="gene ID" value="BPAG_0001229801"/>
</dbReference>
<keyword evidence="2" id="KW-1185">Reference proteome</keyword>